<comment type="similarity">
    <text evidence="1 3">Belongs to the short-chain dehydrogenases/reductases (SDR) family.</text>
</comment>
<dbReference type="PROSITE" id="PS00061">
    <property type="entry name" value="ADH_SHORT"/>
    <property type="match status" value="1"/>
</dbReference>
<accession>A0ABP5TTR9</accession>
<keyword evidence="2" id="KW-0560">Oxidoreductase</keyword>
<evidence type="ECO:0000256" key="3">
    <source>
        <dbReference type="RuleBase" id="RU000363"/>
    </source>
</evidence>
<dbReference type="InterPro" id="IPR002347">
    <property type="entry name" value="SDR_fam"/>
</dbReference>
<evidence type="ECO:0000256" key="1">
    <source>
        <dbReference type="ARBA" id="ARBA00006484"/>
    </source>
</evidence>
<dbReference type="PRINTS" id="PR00080">
    <property type="entry name" value="SDRFAMILY"/>
</dbReference>
<dbReference type="NCBIfam" id="NF005095">
    <property type="entry name" value="PRK06523.1"/>
    <property type="match status" value="1"/>
</dbReference>
<dbReference type="PRINTS" id="PR00081">
    <property type="entry name" value="GDHRDH"/>
</dbReference>
<sequence>MELELQDRVAVVTGASRGIGLAVAQTLLRAGARVYAGARRSAPELAADGLTMVQVDLARPEGPAELIAAAGNRIDVLVNNVGAAPARTNGFLSVTDNDWLETLNLNLLTAVRATRAALPAMLAAGRGSIVNVCSVNAVLSDPAVIDYSAAKAALASFSKALSKEVGARGIRVNTVSPGPVATALWLGEGGVAETVAGATGTDAATVAQKAAHEMLTGRFSRPDEVAELVVLLASDRTANVTGSDFRIDGGLVPVW</sequence>
<dbReference type="InterPro" id="IPR020904">
    <property type="entry name" value="Sc_DH/Rdtase_CS"/>
</dbReference>
<dbReference type="Gene3D" id="3.40.50.720">
    <property type="entry name" value="NAD(P)-binding Rossmann-like Domain"/>
    <property type="match status" value="1"/>
</dbReference>
<evidence type="ECO:0000256" key="2">
    <source>
        <dbReference type="ARBA" id="ARBA00023002"/>
    </source>
</evidence>
<dbReference type="SUPFAM" id="SSF51735">
    <property type="entry name" value="NAD(P)-binding Rossmann-fold domains"/>
    <property type="match status" value="1"/>
</dbReference>
<organism evidence="4 5">
    <name type="scientific">Dactylosporangium salmoneum</name>
    <dbReference type="NCBI Taxonomy" id="53361"/>
    <lineage>
        <taxon>Bacteria</taxon>
        <taxon>Bacillati</taxon>
        <taxon>Actinomycetota</taxon>
        <taxon>Actinomycetes</taxon>
        <taxon>Micromonosporales</taxon>
        <taxon>Micromonosporaceae</taxon>
        <taxon>Dactylosporangium</taxon>
    </lineage>
</organism>
<keyword evidence="5" id="KW-1185">Reference proteome</keyword>
<gene>
    <name evidence="4" type="ORF">GCM10010170_056730</name>
</gene>
<dbReference type="InterPro" id="IPR036291">
    <property type="entry name" value="NAD(P)-bd_dom_sf"/>
</dbReference>
<dbReference type="EMBL" id="BAAARV010000053">
    <property type="protein sequence ID" value="GAA2361397.1"/>
    <property type="molecule type" value="Genomic_DNA"/>
</dbReference>
<dbReference type="PANTHER" id="PTHR42760:SF133">
    <property type="entry name" value="3-OXOACYL-[ACYL-CARRIER-PROTEIN] REDUCTASE"/>
    <property type="match status" value="1"/>
</dbReference>
<protein>
    <submittedName>
        <fullName evidence="4">SDR family oxidoreductase</fullName>
    </submittedName>
</protein>
<reference evidence="5" key="1">
    <citation type="journal article" date="2019" name="Int. J. Syst. Evol. Microbiol.">
        <title>The Global Catalogue of Microorganisms (GCM) 10K type strain sequencing project: providing services to taxonomists for standard genome sequencing and annotation.</title>
        <authorList>
            <consortium name="The Broad Institute Genomics Platform"/>
            <consortium name="The Broad Institute Genome Sequencing Center for Infectious Disease"/>
            <person name="Wu L."/>
            <person name="Ma J."/>
        </authorList>
    </citation>
    <scope>NUCLEOTIDE SEQUENCE [LARGE SCALE GENOMIC DNA]</scope>
    <source>
        <strain evidence="5">JCM 3272</strain>
    </source>
</reference>
<evidence type="ECO:0000313" key="5">
    <source>
        <dbReference type="Proteomes" id="UP001501444"/>
    </source>
</evidence>
<evidence type="ECO:0000313" key="4">
    <source>
        <dbReference type="EMBL" id="GAA2361397.1"/>
    </source>
</evidence>
<dbReference type="Proteomes" id="UP001501444">
    <property type="component" value="Unassembled WGS sequence"/>
</dbReference>
<dbReference type="RefSeq" id="WP_344615587.1">
    <property type="nucleotide sequence ID" value="NZ_BAAARV010000053.1"/>
</dbReference>
<name>A0ABP5TTR9_9ACTN</name>
<dbReference type="PANTHER" id="PTHR42760">
    <property type="entry name" value="SHORT-CHAIN DEHYDROGENASES/REDUCTASES FAMILY MEMBER"/>
    <property type="match status" value="1"/>
</dbReference>
<dbReference type="Pfam" id="PF00106">
    <property type="entry name" value="adh_short"/>
    <property type="match status" value="1"/>
</dbReference>
<comment type="caution">
    <text evidence="4">The sequence shown here is derived from an EMBL/GenBank/DDBJ whole genome shotgun (WGS) entry which is preliminary data.</text>
</comment>
<proteinExistence type="inferred from homology"/>